<dbReference type="Gene3D" id="2.40.170.20">
    <property type="entry name" value="TonB-dependent receptor, beta-barrel domain"/>
    <property type="match status" value="1"/>
</dbReference>
<keyword evidence="11" id="KW-1185">Reference proteome</keyword>
<evidence type="ECO:0000256" key="7">
    <source>
        <dbReference type="PROSITE-ProRule" id="PRU01360"/>
    </source>
</evidence>
<name>A0ABS8PNJ1_9BACT</name>
<gene>
    <name evidence="10" type="ORF">LQ567_01185</name>
</gene>
<dbReference type="RefSeq" id="WP_231002262.1">
    <property type="nucleotide sequence ID" value="NZ_JAJNEC010000003.1"/>
</dbReference>
<dbReference type="InterPro" id="IPR008969">
    <property type="entry name" value="CarboxyPept-like_regulatory"/>
</dbReference>
<evidence type="ECO:0000256" key="8">
    <source>
        <dbReference type="SAM" id="SignalP"/>
    </source>
</evidence>
<dbReference type="Proteomes" id="UP001199816">
    <property type="component" value="Unassembled WGS sequence"/>
</dbReference>
<dbReference type="Gene3D" id="2.170.130.10">
    <property type="entry name" value="TonB-dependent receptor, plug domain"/>
    <property type="match status" value="1"/>
</dbReference>
<dbReference type="Pfam" id="PF13715">
    <property type="entry name" value="CarbopepD_reg_2"/>
    <property type="match status" value="1"/>
</dbReference>
<dbReference type="InterPro" id="IPR037066">
    <property type="entry name" value="Plug_dom_sf"/>
</dbReference>
<evidence type="ECO:0000256" key="6">
    <source>
        <dbReference type="ARBA" id="ARBA00023237"/>
    </source>
</evidence>
<dbReference type="PROSITE" id="PS52016">
    <property type="entry name" value="TONB_DEPENDENT_REC_3"/>
    <property type="match status" value="1"/>
</dbReference>
<feature type="domain" description="TonB-dependent receptor plug" evidence="9">
    <location>
        <begin position="126"/>
        <end position="247"/>
    </location>
</feature>
<organism evidence="10 11">
    <name type="scientific">Niabella pedocola</name>
    <dbReference type="NCBI Taxonomy" id="1752077"/>
    <lineage>
        <taxon>Bacteria</taxon>
        <taxon>Pseudomonadati</taxon>
        <taxon>Bacteroidota</taxon>
        <taxon>Chitinophagia</taxon>
        <taxon>Chitinophagales</taxon>
        <taxon>Chitinophagaceae</taxon>
        <taxon>Niabella</taxon>
    </lineage>
</organism>
<dbReference type="InterPro" id="IPR036942">
    <property type="entry name" value="Beta-barrel_TonB_sf"/>
</dbReference>
<dbReference type="Pfam" id="PF07715">
    <property type="entry name" value="Plug"/>
    <property type="match status" value="1"/>
</dbReference>
<evidence type="ECO:0000256" key="5">
    <source>
        <dbReference type="ARBA" id="ARBA00023136"/>
    </source>
</evidence>
<keyword evidence="8" id="KW-0732">Signal</keyword>
<comment type="subcellular location">
    <subcellularLocation>
        <location evidence="1 7">Cell outer membrane</location>
        <topology evidence="1 7">Multi-pass membrane protein</topology>
    </subcellularLocation>
</comment>
<proteinExistence type="inferred from homology"/>
<dbReference type="SUPFAM" id="SSF49464">
    <property type="entry name" value="Carboxypeptidase regulatory domain-like"/>
    <property type="match status" value="1"/>
</dbReference>
<dbReference type="NCBIfam" id="TIGR04057">
    <property type="entry name" value="SusC_RagA_signa"/>
    <property type="match status" value="1"/>
</dbReference>
<evidence type="ECO:0000259" key="9">
    <source>
        <dbReference type="Pfam" id="PF07715"/>
    </source>
</evidence>
<comment type="similarity">
    <text evidence="7">Belongs to the TonB-dependent receptor family.</text>
</comment>
<accession>A0ABS8PNJ1</accession>
<feature type="chain" id="PRO_5046308985" evidence="8">
    <location>
        <begin position="25"/>
        <end position="1032"/>
    </location>
</feature>
<protein>
    <submittedName>
        <fullName evidence="10">TonB-dependent receptor</fullName>
    </submittedName>
</protein>
<keyword evidence="5 7" id="KW-0472">Membrane</keyword>
<evidence type="ECO:0000256" key="3">
    <source>
        <dbReference type="ARBA" id="ARBA00022452"/>
    </source>
</evidence>
<sequence length="1032" mass="112204">MKKKFTVFLLLTSLFTLLQKNVYSQEPHTIINTQFTGHVYDSLSKLPLDGATVLIKGTTNQSRADEKGHFNLRTGQKLPFTIIVSFVGYETREIYVTEPVVTVPLERRKNDLGEVVVVGYGTQKRSSITGSVASVSKTGLSQPAVAFDNLLQGSVSGVAVTQSSGQPGSTATIRIRGGNSINFGNDPLYVIDGFIVYNNNNLTNTGASSGSGINALSTINPSDIESIDILKDAAATAIYGSRGANGVVIITTKKGRKGRTELNYSGYFGKQEAAKTHQLLNGAQWASLINDINKSDNQAATFTPAQIEAFGEGYNWQHAALRGAATQNHELSISGGDEKSRFLISGNYFDQDGVILNTGFRRYSGRINYERELNSKFTVAANVYLSRAGQDKLSGANFGSIGFNGAFPTLVLTPSIVKIWNEDGSYNNQNPYIATPTNALRDIVDTKNETQIARSLANAFVEYRIIEGLVLKSSFGMDQLTTKQNYYAPSYTAAGYAAGGIAAVGNVQGSSWLNENTLTYSKNIRDRHAVNVLLGYTTQYSEDESTVAGAQKFASDLTEYNNLSLGGTAVLPASDAHAAALNSFLGRINYTLDDKYSVSLTQRADGSSRLGKNNKWGFFPSVGVSWNAVKERFLEQSDAVSNLKLRASYGQTGNSEVPPYSSLSVLAASNYFFNGALVTGVAPTQLANENLKWETTTQWNLGIDAGFFKNRISITADVYGKKTSDLLLFVPFPLYTGYNTVLKNAGSVSNRGIEFSLNTDNIRGRRFSWKSSIVFAANRNKVLNLGDGVNYYYPVAPTGFVSPVIVKVGLPVSTFWGYRTDGLLTAADLAANVPKLAGVSQVEGDRKYVDANQDGVITTADKVNLGNAQPRFTFGFTNNLAAYGFDLSVFLQGTYGNKVFNFIRQKLEIPTLSLNASASLLDRWSPEHPEGKEPRATNSPVPQVIDRYIEDASFLRVKNITLGYTLPAHLLTKYKITKLRFYITGQNLITATPYSGLDPEANLYDVDNTKQGIDYGIYPSTKTVLVGLNITI</sequence>
<dbReference type="InterPro" id="IPR039426">
    <property type="entry name" value="TonB-dep_rcpt-like"/>
</dbReference>
<dbReference type="SUPFAM" id="SSF56935">
    <property type="entry name" value="Porins"/>
    <property type="match status" value="1"/>
</dbReference>
<dbReference type="InterPro" id="IPR023996">
    <property type="entry name" value="TonB-dep_OMP_SusC/RagA"/>
</dbReference>
<keyword evidence="3 7" id="KW-1134">Transmembrane beta strand</keyword>
<comment type="caution">
    <text evidence="10">The sequence shown here is derived from an EMBL/GenBank/DDBJ whole genome shotgun (WGS) entry which is preliminary data.</text>
</comment>
<keyword evidence="6 7" id="KW-0998">Cell outer membrane</keyword>
<keyword evidence="4 7" id="KW-0812">Transmembrane</keyword>
<evidence type="ECO:0000313" key="10">
    <source>
        <dbReference type="EMBL" id="MCD2421356.1"/>
    </source>
</evidence>
<feature type="signal peptide" evidence="8">
    <location>
        <begin position="1"/>
        <end position="24"/>
    </location>
</feature>
<dbReference type="EMBL" id="JAJNEC010000003">
    <property type="protein sequence ID" value="MCD2421356.1"/>
    <property type="molecule type" value="Genomic_DNA"/>
</dbReference>
<dbReference type="Gene3D" id="2.60.40.1120">
    <property type="entry name" value="Carboxypeptidase-like, regulatory domain"/>
    <property type="match status" value="1"/>
</dbReference>
<evidence type="ECO:0000256" key="4">
    <source>
        <dbReference type="ARBA" id="ARBA00022692"/>
    </source>
</evidence>
<keyword evidence="2 7" id="KW-0813">Transport</keyword>
<dbReference type="InterPro" id="IPR012910">
    <property type="entry name" value="Plug_dom"/>
</dbReference>
<evidence type="ECO:0000256" key="1">
    <source>
        <dbReference type="ARBA" id="ARBA00004571"/>
    </source>
</evidence>
<evidence type="ECO:0000256" key="2">
    <source>
        <dbReference type="ARBA" id="ARBA00022448"/>
    </source>
</evidence>
<dbReference type="NCBIfam" id="TIGR04056">
    <property type="entry name" value="OMP_RagA_SusC"/>
    <property type="match status" value="1"/>
</dbReference>
<reference evidence="10 11" key="1">
    <citation type="submission" date="2021-11" db="EMBL/GenBank/DDBJ databases">
        <title>Genomic of Niabella pedocola.</title>
        <authorList>
            <person name="Wu T."/>
        </authorList>
    </citation>
    <scope>NUCLEOTIDE SEQUENCE [LARGE SCALE GENOMIC DNA]</scope>
    <source>
        <strain evidence="10 11">JCM 31011</strain>
    </source>
</reference>
<evidence type="ECO:0000313" key="11">
    <source>
        <dbReference type="Proteomes" id="UP001199816"/>
    </source>
</evidence>
<keyword evidence="10" id="KW-0675">Receptor</keyword>
<dbReference type="InterPro" id="IPR023997">
    <property type="entry name" value="TonB-dep_OMP_SusC/RagA_CS"/>
</dbReference>